<evidence type="ECO:0000313" key="2">
    <source>
        <dbReference type="Proteomes" id="UP000238362"/>
    </source>
</evidence>
<keyword evidence="2" id="KW-1185">Reference proteome</keyword>
<organism evidence="1 2">
    <name type="scientific">Prauserella shujinwangii</name>
    <dbReference type="NCBI Taxonomy" id="1453103"/>
    <lineage>
        <taxon>Bacteria</taxon>
        <taxon>Bacillati</taxon>
        <taxon>Actinomycetota</taxon>
        <taxon>Actinomycetes</taxon>
        <taxon>Pseudonocardiales</taxon>
        <taxon>Pseudonocardiaceae</taxon>
        <taxon>Prauserella</taxon>
    </lineage>
</organism>
<protein>
    <recommendedName>
        <fullName evidence="3">Glyoxalase-like domain-containing protein</fullName>
    </recommendedName>
</protein>
<dbReference type="SUPFAM" id="SSF54593">
    <property type="entry name" value="Glyoxalase/Bleomycin resistance protein/Dihydroxybiphenyl dioxygenase"/>
    <property type="match status" value="1"/>
</dbReference>
<evidence type="ECO:0008006" key="3">
    <source>
        <dbReference type="Google" id="ProtNLM"/>
    </source>
</evidence>
<accession>A0A2T0LW32</accession>
<dbReference type="Proteomes" id="UP000238362">
    <property type="component" value="Unassembled WGS sequence"/>
</dbReference>
<dbReference type="AlphaFoldDB" id="A0A2T0LW32"/>
<dbReference type="RefSeq" id="WP_219927174.1">
    <property type="nucleotide sequence ID" value="NZ_PVNH01000004.1"/>
</dbReference>
<reference evidence="1 2" key="1">
    <citation type="submission" date="2018-03" db="EMBL/GenBank/DDBJ databases">
        <title>Genomic Encyclopedia of Type Strains, Phase III (KMG-III): the genomes of soil and plant-associated and newly described type strains.</title>
        <authorList>
            <person name="Whitman W."/>
        </authorList>
    </citation>
    <scope>NUCLEOTIDE SEQUENCE [LARGE SCALE GENOMIC DNA]</scope>
    <source>
        <strain evidence="1 2">CGMCC 4.7125</strain>
    </source>
</reference>
<name>A0A2T0LW32_9PSEU</name>
<comment type="caution">
    <text evidence="1">The sequence shown here is derived from an EMBL/GenBank/DDBJ whole genome shotgun (WGS) entry which is preliminary data.</text>
</comment>
<dbReference type="InterPro" id="IPR029068">
    <property type="entry name" value="Glyas_Bleomycin-R_OHBP_Dase"/>
</dbReference>
<sequence>MPDRAALEALAARLTELGEDHAGVHFATIGWILPLLHDPDGHEVRFYTVEHHTEPGSGEVLRVDDPRAAAERRAAELAAGDSG</sequence>
<gene>
    <name evidence="1" type="ORF">B0I33_10452</name>
</gene>
<proteinExistence type="predicted"/>
<dbReference type="EMBL" id="PVNH01000004">
    <property type="protein sequence ID" value="PRX48238.1"/>
    <property type="molecule type" value="Genomic_DNA"/>
</dbReference>
<evidence type="ECO:0000313" key="1">
    <source>
        <dbReference type="EMBL" id="PRX48238.1"/>
    </source>
</evidence>